<evidence type="ECO:0000256" key="3">
    <source>
        <dbReference type="ARBA" id="ARBA00022664"/>
    </source>
</evidence>
<evidence type="ECO:0000313" key="9">
    <source>
        <dbReference type="EMBL" id="GMF32379.1"/>
    </source>
</evidence>
<comment type="subcellular location">
    <subcellularLocation>
        <location evidence="1 7">Nucleus</location>
    </subcellularLocation>
</comment>
<dbReference type="AlphaFoldDB" id="A0A9W6X697"/>
<protein>
    <recommendedName>
        <fullName evidence="7">Pre-mRNA-splicing factor 38</fullName>
    </recommendedName>
</protein>
<keyword evidence="3 7" id="KW-0507">mRNA processing</keyword>
<name>A0A9W6X697_9STRA</name>
<evidence type="ECO:0000256" key="5">
    <source>
        <dbReference type="ARBA" id="ARBA00023187"/>
    </source>
</evidence>
<evidence type="ECO:0000256" key="4">
    <source>
        <dbReference type="ARBA" id="ARBA00022728"/>
    </source>
</evidence>
<reference evidence="9" key="1">
    <citation type="submission" date="2023-04" db="EMBL/GenBank/DDBJ databases">
        <title>Phytophthora fragariaefolia NBRC 109709.</title>
        <authorList>
            <person name="Ichikawa N."/>
            <person name="Sato H."/>
            <person name="Tonouchi N."/>
        </authorList>
    </citation>
    <scope>NUCLEOTIDE SEQUENCE</scope>
    <source>
        <strain evidence="9">NBRC 109709</strain>
    </source>
</reference>
<dbReference type="InterPro" id="IPR005037">
    <property type="entry name" value="PRP38"/>
</dbReference>
<evidence type="ECO:0000256" key="2">
    <source>
        <dbReference type="ARBA" id="ARBA00006164"/>
    </source>
</evidence>
<comment type="similarity">
    <text evidence="2 7">Belongs to the PRP38 family.</text>
</comment>
<gene>
    <name evidence="9" type="ORF">Pfra01_000769800</name>
</gene>
<dbReference type="PANTHER" id="PTHR23142">
    <property type="entry name" value="PRE-MRNA-SPLICING FACTOR 38A-RELATED"/>
    <property type="match status" value="1"/>
</dbReference>
<sequence length="245" mass="28255">MPVRRFGTTSPILPVLERHYRYLPMESQGPCCFFLLARRRTKMNATHPGAQSVHGGLNPQTLVEKIMRNRVYASVYWKEQCFGLTAETLVDKAVELAEFGGTFGGNQQPTRFLCLLLKMLQLQPELEVVRQFIENDDYKYVTVLGAVYLRLVGRPRDVYTLLEPLLSDYRKVRKRNVIGWELTHVDEIADALLHDEYYIDLALPRLVDREVLERTEGLPPRRSPLEDELDAPSDSSDSDDEKEEE</sequence>
<organism evidence="9 10">
    <name type="scientific">Phytophthora fragariaefolia</name>
    <dbReference type="NCBI Taxonomy" id="1490495"/>
    <lineage>
        <taxon>Eukaryota</taxon>
        <taxon>Sar</taxon>
        <taxon>Stramenopiles</taxon>
        <taxon>Oomycota</taxon>
        <taxon>Peronosporomycetes</taxon>
        <taxon>Peronosporales</taxon>
        <taxon>Peronosporaceae</taxon>
        <taxon>Phytophthora</taxon>
    </lineage>
</organism>
<dbReference type="Proteomes" id="UP001165121">
    <property type="component" value="Unassembled WGS sequence"/>
</dbReference>
<evidence type="ECO:0000256" key="6">
    <source>
        <dbReference type="ARBA" id="ARBA00023242"/>
    </source>
</evidence>
<comment type="function">
    <text evidence="7">Required for pre-mRNA splicing.</text>
</comment>
<dbReference type="GO" id="GO:0005681">
    <property type="term" value="C:spliceosomal complex"/>
    <property type="evidence" value="ECO:0007669"/>
    <property type="project" value="UniProtKB-KW"/>
</dbReference>
<accession>A0A9W6X697</accession>
<evidence type="ECO:0000313" key="10">
    <source>
        <dbReference type="Proteomes" id="UP001165121"/>
    </source>
</evidence>
<keyword evidence="4 7" id="KW-0747">Spliceosome</keyword>
<dbReference type="Pfam" id="PF03371">
    <property type="entry name" value="PRP38"/>
    <property type="match status" value="1"/>
</dbReference>
<evidence type="ECO:0000256" key="7">
    <source>
        <dbReference type="RuleBase" id="RU367025"/>
    </source>
</evidence>
<keyword evidence="6 7" id="KW-0539">Nucleus</keyword>
<feature type="compositionally biased region" description="Acidic residues" evidence="8">
    <location>
        <begin position="226"/>
        <end position="245"/>
    </location>
</feature>
<keyword evidence="5 7" id="KW-0508">mRNA splicing</keyword>
<dbReference type="OrthoDB" id="190958at2759"/>
<comment type="caution">
    <text evidence="9">The sequence shown here is derived from an EMBL/GenBank/DDBJ whole genome shotgun (WGS) entry which is preliminary data.</text>
</comment>
<feature type="region of interest" description="Disordered" evidence="8">
    <location>
        <begin position="217"/>
        <end position="245"/>
    </location>
</feature>
<dbReference type="EMBL" id="BSXT01000685">
    <property type="protein sequence ID" value="GMF32379.1"/>
    <property type="molecule type" value="Genomic_DNA"/>
</dbReference>
<dbReference type="GO" id="GO:0000398">
    <property type="term" value="P:mRNA splicing, via spliceosome"/>
    <property type="evidence" value="ECO:0007669"/>
    <property type="project" value="UniProtKB-UniRule"/>
</dbReference>
<keyword evidence="10" id="KW-1185">Reference proteome</keyword>
<proteinExistence type="inferred from homology"/>
<evidence type="ECO:0000256" key="8">
    <source>
        <dbReference type="SAM" id="MobiDB-lite"/>
    </source>
</evidence>
<evidence type="ECO:0000256" key="1">
    <source>
        <dbReference type="ARBA" id="ARBA00004123"/>
    </source>
</evidence>